<evidence type="ECO:0000313" key="2">
    <source>
        <dbReference type="EMBL" id="QDP17927.1"/>
    </source>
</evidence>
<keyword evidence="1" id="KW-0472">Membrane</keyword>
<organism evidence="2">
    <name type="scientific">Harpactocrates apennicola</name>
    <dbReference type="NCBI Taxonomy" id="1110479"/>
    <lineage>
        <taxon>Eukaryota</taxon>
        <taxon>Metazoa</taxon>
        <taxon>Ecdysozoa</taxon>
        <taxon>Arthropoda</taxon>
        <taxon>Chelicerata</taxon>
        <taxon>Arachnida</taxon>
        <taxon>Araneae</taxon>
        <taxon>Araneomorphae</taxon>
        <taxon>Haplogynae</taxon>
        <taxon>Dysderoidea</taxon>
        <taxon>Dysderidae</taxon>
        <taxon>Harpactocrates</taxon>
    </lineage>
</organism>
<feature type="transmembrane region" description="Helical" evidence="1">
    <location>
        <begin position="39"/>
        <end position="63"/>
    </location>
</feature>
<evidence type="ECO:0000256" key="1">
    <source>
        <dbReference type="SAM" id="Phobius"/>
    </source>
</evidence>
<protein>
    <submittedName>
        <fullName evidence="2">NADH dehydrogenase subunit 6</fullName>
    </submittedName>
</protein>
<dbReference type="AlphaFoldDB" id="A0A516IMC9"/>
<reference evidence="2" key="1">
    <citation type="journal article" date="2019" name="BMC Genomics">
        <title>Arm-less mitochondrial tRNAs conserved for over 30 millions of years in spiders.</title>
        <authorList>
            <person name="Pons J."/>
            <person name="Bover P."/>
            <person name="Bidegaray-Batista L."/>
            <person name="Arnedo M."/>
        </authorList>
    </citation>
    <scope>NUCLEOTIDE SEQUENCE</scope>
    <source>
        <strain evidence="2">K350</strain>
    </source>
</reference>
<gene>
    <name evidence="2" type="primary">nad6</name>
</gene>
<feature type="transmembrane region" description="Helical" evidence="1">
    <location>
        <begin position="116"/>
        <end position="139"/>
    </location>
</feature>
<keyword evidence="1" id="KW-0812">Transmembrane</keyword>
<geneLocation type="mitochondrion" evidence="2"/>
<sequence length="145" mass="16616">MIILFFGLMFMLVDHPMSGIICVIMIILYYFMFMFLNSGAIWFGLVMLLVVLSGVMVLFTYMASLTPNEKFEVRMFWSGAIVFLMICLYLSDVSILGGEDTSLMSIKLWDLDIDVFMMFMLLVLLMVMLLVIEVVGKFLGPLRVD</sequence>
<name>A0A516IMC9_9ARAC</name>
<keyword evidence="1" id="KW-1133">Transmembrane helix</keyword>
<proteinExistence type="predicted"/>
<feature type="transmembrane region" description="Helical" evidence="1">
    <location>
        <begin position="12"/>
        <end position="33"/>
    </location>
</feature>
<feature type="transmembrane region" description="Helical" evidence="1">
    <location>
        <begin position="75"/>
        <end position="96"/>
    </location>
</feature>
<keyword evidence="2" id="KW-0496">Mitochondrion</keyword>
<accession>A0A516IMC9</accession>
<dbReference type="EMBL" id="MN052924">
    <property type="protein sequence ID" value="QDP17927.1"/>
    <property type="molecule type" value="Genomic_DNA"/>
</dbReference>